<reference evidence="1 2" key="1">
    <citation type="submission" date="2022-10" db="EMBL/GenBank/DDBJ databases">
        <title>Luteolibacter arcticus strain CCTCC AB 2014275, whole genome shotgun sequencing project.</title>
        <authorList>
            <person name="Zhao G."/>
            <person name="Shen L."/>
        </authorList>
    </citation>
    <scope>NUCLEOTIDE SEQUENCE [LARGE SCALE GENOMIC DNA]</scope>
    <source>
        <strain evidence="1 2">CCTCC AB 2014275</strain>
    </source>
</reference>
<accession>A0ABT3GRW4</accession>
<name>A0ABT3GRW4_9BACT</name>
<keyword evidence="2" id="KW-1185">Reference proteome</keyword>
<proteinExistence type="predicted"/>
<dbReference type="Proteomes" id="UP001320876">
    <property type="component" value="Unassembled WGS sequence"/>
</dbReference>
<evidence type="ECO:0000313" key="2">
    <source>
        <dbReference type="Proteomes" id="UP001320876"/>
    </source>
</evidence>
<organism evidence="1 2">
    <name type="scientific">Luteolibacter arcticus</name>
    <dbReference type="NCBI Taxonomy" id="1581411"/>
    <lineage>
        <taxon>Bacteria</taxon>
        <taxon>Pseudomonadati</taxon>
        <taxon>Verrucomicrobiota</taxon>
        <taxon>Verrucomicrobiia</taxon>
        <taxon>Verrucomicrobiales</taxon>
        <taxon>Verrucomicrobiaceae</taxon>
        <taxon>Luteolibacter</taxon>
    </lineage>
</organism>
<evidence type="ECO:0008006" key="3">
    <source>
        <dbReference type="Google" id="ProtNLM"/>
    </source>
</evidence>
<sequence length="69" mass="7824">MKLEEIFREAEKLPQGDRAKLAATLLQTLPVTLADEDDGIAEARRRSRELDEQPELGCSWEDVKKSLGR</sequence>
<dbReference type="RefSeq" id="WP_264490351.1">
    <property type="nucleotide sequence ID" value="NZ_JAPDDT010000023.1"/>
</dbReference>
<evidence type="ECO:0000313" key="1">
    <source>
        <dbReference type="EMBL" id="MCW1926243.1"/>
    </source>
</evidence>
<gene>
    <name evidence="1" type="ORF">OKA05_27040</name>
</gene>
<comment type="caution">
    <text evidence="1">The sequence shown here is derived from an EMBL/GenBank/DDBJ whole genome shotgun (WGS) entry which is preliminary data.</text>
</comment>
<dbReference type="EMBL" id="JAPDDT010000023">
    <property type="protein sequence ID" value="MCW1926243.1"/>
    <property type="molecule type" value="Genomic_DNA"/>
</dbReference>
<protein>
    <recommendedName>
        <fullName evidence="3">Addiction module protein</fullName>
    </recommendedName>
</protein>